<keyword evidence="6 9" id="KW-0235">DNA replication</keyword>
<keyword evidence="4 9" id="KW-0808">Transferase</keyword>
<dbReference type="SMART" id="SM00480">
    <property type="entry name" value="POL3Bc"/>
    <property type="match status" value="1"/>
</dbReference>
<dbReference type="GO" id="GO:0003677">
    <property type="term" value="F:DNA binding"/>
    <property type="evidence" value="ECO:0007669"/>
    <property type="project" value="UniProtKB-UniRule"/>
</dbReference>
<dbReference type="AlphaFoldDB" id="A0A1F5SG99"/>
<sequence>MKLSSLQENLKNGLHIVSHIAGKNVNLPILSNIKIETEGGNIKLTTTDLEIGITTKIRGKIEKEGVFTIDSKLVTDFISLLPNKKIDLEKKENKLFIKSDNYKTVIKGQEADDFPLIPEVPRDNFYKAKIDDFKKSLSQVIFAVSNSDTRAELSGVLFNFTTQKLIMAATDSYRLAEKEVKLTSNTHEEKKIIIPAKTLSELMRVLGSIRAEELSAEGGEINFFITDNQVLFAAGNTEIVSRLIEGQYPDYKQIIPLNNETSAIIERAEFIRAVKAAALFSKTGINDVNLDFPLGKKKIIITATSSQAGENTTDLEADVSGKDNGIVVNYRYLLDGINNIDTDKIKFEVIDCNTPCVLRPYDENKKGDHYLYIIMPIKQ</sequence>
<dbReference type="Pfam" id="PF02768">
    <property type="entry name" value="DNA_pol3_beta_3"/>
    <property type="match status" value="1"/>
</dbReference>
<dbReference type="PIRSF" id="PIRSF000804">
    <property type="entry name" value="DNA_pol_III_b"/>
    <property type="match status" value="1"/>
</dbReference>
<evidence type="ECO:0000256" key="9">
    <source>
        <dbReference type="PIRNR" id="PIRNR000804"/>
    </source>
</evidence>
<dbReference type="InterPro" id="IPR046938">
    <property type="entry name" value="DNA_clamp_sf"/>
</dbReference>
<evidence type="ECO:0000259" key="12">
    <source>
        <dbReference type="Pfam" id="PF02768"/>
    </source>
</evidence>
<dbReference type="InterPro" id="IPR001001">
    <property type="entry name" value="DNA_polIII_beta"/>
</dbReference>
<comment type="caution">
    <text evidence="13">The sequence shown here is derived from an EMBL/GenBank/DDBJ whole genome shotgun (WGS) entry which is preliminary data.</text>
</comment>
<dbReference type="InterPro" id="IPR022637">
    <property type="entry name" value="DNA_polIII_beta_cen"/>
</dbReference>
<evidence type="ECO:0000259" key="10">
    <source>
        <dbReference type="Pfam" id="PF00712"/>
    </source>
</evidence>
<dbReference type="PANTHER" id="PTHR30478:SF0">
    <property type="entry name" value="BETA SLIDING CLAMP"/>
    <property type="match status" value="1"/>
</dbReference>
<gene>
    <name evidence="13" type="ORF">A2227_00805</name>
</gene>
<keyword evidence="5 9" id="KW-0548">Nucleotidyltransferase</keyword>
<protein>
    <recommendedName>
        <fullName evidence="9">Beta sliding clamp</fullName>
    </recommendedName>
</protein>
<evidence type="ECO:0000256" key="6">
    <source>
        <dbReference type="ARBA" id="ARBA00022705"/>
    </source>
</evidence>
<evidence type="ECO:0000256" key="7">
    <source>
        <dbReference type="ARBA" id="ARBA00022932"/>
    </source>
</evidence>
<evidence type="ECO:0000313" key="13">
    <source>
        <dbReference type="EMBL" id="OGF25730.1"/>
    </source>
</evidence>
<keyword evidence="7 9" id="KW-0239">DNA-directed DNA polymerase</keyword>
<keyword evidence="8" id="KW-0238">DNA-binding</keyword>
<keyword evidence="3 9" id="KW-0963">Cytoplasm</keyword>
<evidence type="ECO:0000259" key="11">
    <source>
        <dbReference type="Pfam" id="PF02767"/>
    </source>
</evidence>
<dbReference type="GO" id="GO:0009360">
    <property type="term" value="C:DNA polymerase III complex"/>
    <property type="evidence" value="ECO:0007669"/>
    <property type="project" value="InterPro"/>
</dbReference>
<dbReference type="PANTHER" id="PTHR30478">
    <property type="entry name" value="DNA POLYMERASE III SUBUNIT BETA"/>
    <property type="match status" value="1"/>
</dbReference>
<comment type="subcellular location">
    <subcellularLocation>
        <location evidence="1 9">Cytoplasm</location>
    </subcellularLocation>
</comment>
<reference evidence="13 14" key="1">
    <citation type="journal article" date="2016" name="Nat. Commun.">
        <title>Thousands of microbial genomes shed light on interconnected biogeochemical processes in an aquifer system.</title>
        <authorList>
            <person name="Anantharaman K."/>
            <person name="Brown C.T."/>
            <person name="Hug L.A."/>
            <person name="Sharon I."/>
            <person name="Castelle C.J."/>
            <person name="Probst A.J."/>
            <person name="Thomas B.C."/>
            <person name="Singh A."/>
            <person name="Wilkins M.J."/>
            <person name="Karaoz U."/>
            <person name="Brodie E.L."/>
            <person name="Williams K.H."/>
            <person name="Hubbard S.S."/>
            <person name="Banfield J.F."/>
        </authorList>
    </citation>
    <scope>NUCLEOTIDE SEQUENCE [LARGE SCALE GENOMIC DNA]</scope>
</reference>
<comment type="similarity">
    <text evidence="2 9">Belongs to the beta sliding clamp family.</text>
</comment>
<dbReference type="GO" id="GO:0005737">
    <property type="term" value="C:cytoplasm"/>
    <property type="evidence" value="ECO:0007669"/>
    <property type="project" value="UniProtKB-SubCell"/>
</dbReference>
<dbReference type="EMBL" id="MFGB01000020">
    <property type="protein sequence ID" value="OGF25730.1"/>
    <property type="molecule type" value="Genomic_DNA"/>
</dbReference>
<evidence type="ECO:0000256" key="1">
    <source>
        <dbReference type="ARBA" id="ARBA00004496"/>
    </source>
</evidence>
<evidence type="ECO:0000256" key="8">
    <source>
        <dbReference type="ARBA" id="ARBA00023125"/>
    </source>
</evidence>
<dbReference type="InterPro" id="IPR022635">
    <property type="entry name" value="DNA_polIII_beta_C"/>
</dbReference>
<feature type="domain" description="DNA polymerase III beta sliding clamp C-terminal" evidence="12">
    <location>
        <begin position="252"/>
        <end position="364"/>
    </location>
</feature>
<accession>A0A1F5SG99</accession>
<dbReference type="CDD" id="cd00140">
    <property type="entry name" value="beta_clamp"/>
    <property type="match status" value="1"/>
</dbReference>
<dbReference type="Proteomes" id="UP000178367">
    <property type="component" value="Unassembled WGS sequence"/>
</dbReference>
<name>A0A1F5SG99_9BACT</name>
<comment type="function">
    <text evidence="9">Confers DNA tethering and processivity to DNA polymerases and other proteins. Acts as a clamp, forming a ring around DNA (a reaction catalyzed by the clamp-loading complex) which diffuses in an ATP-independent manner freely and bidirectionally along dsDNA. Initially characterized for its ability to contact the catalytic subunit of DNA polymerase III (Pol III), a complex, multichain enzyme responsible for most of the replicative synthesis in bacteria; Pol III exhibits 3'-5' exonuclease proofreading activity. The beta chain is required for initiation of replication as well as for processivity of DNA replication.</text>
</comment>
<dbReference type="GO" id="GO:0008408">
    <property type="term" value="F:3'-5' exonuclease activity"/>
    <property type="evidence" value="ECO:0007669"/>
    <property type="project" value="InterPro"/>
</dbReference>
<evidence type="ECO:0000256" key="4">
    <source>
        <dbReference type="ARBA" id="ARBA00022679"/>
    </source>
</evidence>
<evidence type="ECO:0000256" key="5">
    <source>
        <dbReference type="ARBA" id="ARBA00022695"/>
    </source>
</evidence>
<dbReference type="InterPro" id="IPR022634">
    <property type="entry name" value="DNA_polIII_beta_N"/>
</dbReference>
<dbReference type="Pfam" id="PF00712">
    <property type="entry name" value="DNA_pol3_beta"/>
    <property type="match status" value="1"/>
</dbReference>
<evidence type="ECO:0000256" key="2">
    <source>
        <dbReference type="ARBA" id="ARBA00010752"/>
    </source>
</evidence>
<dbReference type="Gene3D" id="3.10.150.10">
    <property type="entry name" value="DNA Polymerase III, subunit A, domain 2"/>
    <property type="match status" value="1"/>
</dbReference>
<dbReference type="Pfam" id="PF02767">
    <property type="entry name" value="DNA_pol3_beta_2"/>
    <property type="match status" value="1"/>
</dbReference>
<dbReference type="GO" id="GO:0003887">
    <property type="term" value="F:DNA-directed DNA polymerase activity"/>
    <property type="evidence" value="ECO:0007669"/>
    <property type="project" value="UniProtKB-UniRule"/>
</dbReference>
<dbReference type="SUPFAM" id="SSF55979">
    <property type="entry name" value="DNA clamp"/>
    <property type="match status" value="3"/>
</dbReference>
<evidence type="ECO:0000256" key="3">
    <source>
        <dbReference type="ARBA" id="ARBA00022490"/>
    </source>
</evidence>
<organism evidence="13 14">
    <name type="scientific">Candidatus Falkowbacteria bacterium RIFOXYA2_FULL_47_19</name>
    <dbReference type="NCBI Taxonomy" id="1797994"/>
    <lineage>
        <taxon>Bacteria</taxon>
        <taxon>Candidatus Falkowiibacteriota</taxon>
    </lineage>
</organism>
<feature type="domain" description="DNA polymerase III beta sliding clamp N-terminal" evidence="10">
    <location>
        <begin position="1"/>
        <end position="118"/>
    </location>
</feature>
<dbReference type="Gene3D" id="3.70.10.10">
    <property type="match status" value="1"/>
</dbReference>
<proteinExistence type="inferred from homology"/>
<feature type="domain" description="DNA polymerase III beta sliding clamp central" evidence="11">
    <location>
        <begin position="131"/>
        <end position="250"/>
    </location>
</feature>
<dbReference type="STRING" id="1797994.A2227_00805"/>
<evidence type="ECO:0000313" key="14">
    <source>
        <dbReference type="Proteomes" id="UP000178367"/>
    </source>
</evidence>
<dbReference type="NCBIfam" id="TIGR00663">
    <property type="entry name" value="dnan"/>
    <property type="match status" value="1"/>
</dbReference>
<dbReference type="GO" id="GO:0006271">
    <property type="term" value="P:DNA strand elongation involved in DNA replication"/>
    <property type="evidence" value="ECO:0007669"/>
    <property type="project" value="TreeGrafter"/>
</dbReference>
<comment type="subunit">
    <text evidence="9">Forms a ring-shaped head-to-tail homodimer around DNA.</text>
</comment>